<dbReference type="PROSITE" id="PS51257">
    <property type="entry name" value="PROKAR_LIPOPROTEIN"/>
    <property type="match status" value="1"/>
</dbReference>
<keyword evidence="4" id="KW-1185">Reference proteome</keyword>
<dbReference type="Gene3D" id="3.40.190.10">
    <property type="entry name" value="Periplasmic binding protein-like II"/>
    <property type="match status" value="2"/>
</dbReference>
<dbReference type="InterPro" id="IPR006059">
    <property type="entry name" value="SBP"/>
</dbReference>
<evidence type="ECO:0000256" key="1">
    <source>
        <dbReference type="SAM" id="MobiDB-lite"/>
    </source>
</evidence>
<dbReference type="RefSeq" id="WP_050006456.1">
    <property type="nucleotide sequence ID" value="NZ_CAUGBV010000023.1"/>
</dbReference>
<dbReference type="Proteomes" id="UP000032483">
    <property type="component" value="Unassembled WGS sequence"/>
</dbReference>
<dbReference type="PANTHER" id="PTHR43649">
    <property type="entry name" value="ARABINOSE-BINDING PROTEIN-RELATED"/>
    <property type="match status" value="1"/>
</dbReference>
<evidence type="ECO:0000313" key="3">
    <source>
        <dbReference type="EMBL" id="KJF38552.1"/>
    </source>
</evidence>
<dbReference type="SUPFAM" id="SSF53850">
    <property type="entry name" value="Periplasmic binding protein-like II"/>
    <property type="match status" value="1"/>
</dbReference>
<accession>A0A0D8IV48</accession>
<sequence length="446" mass="48467">MKKALKRLSSLVVCGTLSLTLFAGCSGSSSDTSSTAAGSAVSGSTSASASGGETVEKQFEGVKLVYWSNWEATEPQGVVITEAVKAFEEETGATVDLQFKGRKGIKEGLIPALDADQQVDMFDGAQNKSNYGERILCLEDLVKEADYEKDTNPVLMELSRSYYVDSKLYEIPYQMKANGYMYNKALFEQAGITEVPSTWQEFLETCQKLKDAGITPLTTDDAYAMQAFGMHLARLIGSDEVKKVVNEGDWDRPEVLETAQAFEELASKGYFSAQVGSNVWPTGQNTELATGLAAMYCVGTYVVNETKNITGPDFQWGFFGYPEQENGINGLEAMVIGNQSFAITNKCKAPEAAFALIKMLTRGEWDAKLAEESLSLPADINNTSWPEQLADAKPYMDNCTEIFATSGGLENNPEITPALKENLMKLYAGACTAQEFVDNMLAASKG</sequence>
<gene>
    <name evidence="3" type="ORF">TQ39_17385</name>
</gene>
<proteinExistence type="predicted"/>
<dbReference type="GeneID" id="42858314"/>
<evidence type="ECO:0000256" key="2">
    <source>
        <dbReference type="SAM" id="SignalP"/>
    </source>
</evidence>
<dbReference type="PANTHER" id="PTHR43649:SF12">
    <property type="entry name" value="DIACETYLCHITOBIOSE BINDING PROTEIN DASA"/>
    <property type="match status" value="1"/>
</dbReference>
<keyword evidence="2" id="KW-0732">Signal</keyword>
<comment type="caution">
    <text evidence="3">The sequence shown here is derived from an EMBL/GenBank/DDBJ whole genome shotgun (WGS) entry which is preliminary data.</text>
</comment>
<dbReference type="AlphaFoldDB" id="A0A0D8IV48"/>
<organism evidence="3 4">
    <name type="scientific">Ruthenibacterium lactatiformans</name>
    <dbReference type="NCBI Taxonomy" id="1550024"/>
    <lineage>
        <taxon>Bacteria</taxon>
        <taxon>Bacillati</taxon>
        <taxon>Bacillota</taxon>
        <taxon>Clostridia</taxon>
        <taxon>Eubacteriales</taxon>
        <taxon>Oscillospiraceae</taxon>
        <taxon>Ruthenibacterium</taxon>
    </lineage>
</organism>
<dbReference type="Pfam" id="PF01547">
    <property type="entry name" value="SBP_bac_1"/>
    <property type="match status" value="1"/>
</dbReference>
<dbReference type="EMBL" id="JXXK01000038">
    <property type="protein sequence ID" value="KJF38552.1"/>
    <property type="molecule type" value="Genomic_DNA"/>
</dbReference>
<feature type="chain" id="PRO_5038565281" evidence="2">
    <location>
        <begin position="24"/>
        <end position="446"/>
    </location>
</feature>
<reference evidence="3" key="1">
    <citation type="submission" date="2015-02" db="EMBL/GenBank/DDBJ databases">
        <title>A novel member of the family Ruminococcaceae isolated from human feces.</title>
        <authorList>
            <person name="Shkoporov A.N."/>
            <person name="Chaplin A.V."/>
            <person name="Motuzova O.V."/>
            <person name="Kafarskaia L.I."/>
            <person name="Khokhlova E.V."/>
            <person name="Efimov B.A."/>
        </authorList>
    </citation>
    <scope>NUCLEOTIDE SEQUENCE [LARGE SCALE GENOMIC DNA]</scope>
    <source>
        <strain evidence="3">585-1</strain>
    </source>
</reference>
<feature type="region of interest" description="Disordered" evidence="1">
    <location>
        <begin position="33"/>
        <end position="52"/>
    </location>
</feature>
<evidence type="ECO:0000313" key="4">
    <source>
        <dbReference type="Proteomes" id="UP000032483"/>
    </source>
</evidence>
<dbReference type="InterPro" id="IPR050490">
    <property type="entry name" value="Bact_solute-bd_prot1"/>
</dbReference>
<protein>
    <submittedName>
        <fullName evidence="3">ABC transporter substrate-binding protein</fullName>
    </submittedName>
</protein>
<feature type="signal peptide" evidence="2">
    <location>
        <begin position="1"/>
        <end position="23"/>
    </location>
</feature>
<dbReference type="PATRIC" id="fig|1550024.3.peg.3972"/>
<name>A0A0D8IV48_9FIRM</name>